<organism evidence="1 2">
    <name type="scientific">Flavivirga aquatica</name>
    <dbReference type="NCBI Taxonomy" id="1849968"/>
    <lineage>
        <taxon>Bacteria</taxon>
        <taxon>Pseudomonadati</taxon>
        <taxon>Bacteroidota</taxon>
        <taxon>Flavobacteriia</taxon>
        <taxon>Flavobacteriales</taxon>
        <taxon>Flavobacteriaceae</taxon>
        <taxon>Flavivirga</taxon>
    </lineage>
</organism>
<protein>
    <recommendedName>
        <fullName evidence="3">Outer membrane protein beta-barrel domain-containing protein</fullName>
    </recommendedName>
</protein>
<reference evidence="1 2" key="1">
    <citation type="submission" date="2016-05" db="EMBL/GenBank/DDBJ databases">
        <title>Draft Genome Sequence of Algibacter sp. Strain SK-16 Isolated from the Surface Water of Aburatsubo Inlet.</title>
        <authorList>
            <person name="Wong S.-K."/>
            <person name="Yoshizawa S."/>
            <person name="Nakajima Y."/>
            <person name="Ogura Y."/>
            <person name="Tetsuya H."/>
            <person name="Hamasaki K."/>
        </authorList>
    </citation>
    <scope>NUCLEOTIDE SEQUENCE [LARGE SCALE GENOMIC DNA]</scope>
    <source>
        <strain evidence="1 2">SK-16</strain>
    </source>
</reference>
<dbReference type="Proteomes" id="UP000095713">
    <property type="component" value="Unassembled WGS sequence"/>
</dbReference>
<keyword evidence="2" id="KW-1185">Reference proteome</keyword>
<proteinExistence type="predicted"/>
<sequence>MNNIRLFLLVVISTCFVTKNFSQSNRYRIDNGIGITGAVTKFDIATDNFETKSGDGFLGGLGITVDLPHRWYNLSYNMQLSENNIEILGRPDLISNEDVFIKYKMFAAQLSFLGHLKVISKYLTIDGGPMIQYNGRLELNDESQENYVINNYTNLSAKDISNISQVNVNGVIGVSAGYKFIRFKAQYIYGFTNILKKLEDENIDTAGGNSSFKGNQSMLVFGAVLSF</sequence>
<name>A0A1E5T3Y1_9FLAO</name>
<dbReference type="RefSeq" id="WP_069830946.1">
    <property type="nucleotide sequence ID" value="NZ_MDJD01000049.1"/>
</dbReference>
<dbReference type="AlphaFoldDB" id="A0A1E5T3Y1"/>
<comment type="caution">
    <text evidence="1">The sequence shown here is derived from an EMBL/GenBank/DDBJ whole genome shotgun (WGS) entry which is preliminary data.</text>
</comment>
<evidence type="ECO:0000313" key="1">
    <source>
        <dbReference type="EMBL" id="OEK06056.1"/>
    </source>
</evidence>
<evidence type="ECO:0000313" key="2">
    <source>
        <dbReference type="Proteomes" id="UP000095713"/>
    </source>
</evidence>
<dbReference type="EMBL" id="MDJD01000049">
    <property type="protein sequence ID" value="OEK06056.1"/>
    <property type="molecule type" value="Genomic_DNA"/>
</dbReference>
<dbReference type="OrthoDB" id="1143271at2"/>
<dbReference type="STRING" id="1849968.A8C32_18660"/>
<gene>
    <name evidence="1" type="ORF">A8C32_18660</name>
</gene>
<accession>A0A1E5T3Y1</accession>
<evidence type="ECO:0008006" key="3">
    <source>
        <dbReference type="Google" id="ProtNLM"/>
    </source>
</evidence>